<protein>
    <submittedName>
        <fullName evidence="1">OmpA/MotB</fullName>
    </submittedName>
</protein>
<dbReference type="EMBL" id="JSAQ01000001">
    <property type="protein sequence ID" value="KGO06767.1"/>
    <property type="molecule type" value="Genomic_DNA"/>
</dbReference>
<dbReference type="PATRIC" id="fig|1300343.5.peg.445"/>
<sequence length="266" mass="30768">MTTDERLEILKELLLTNEKEPEKDVYKKIKALENSQKNLSDRIDPLLDERLQQFVTTMPETLGPVITETLKIEIKKSQEAVAEALFPIMGKMIKKYVQAEVAKLSDSINEKINATFSFKNIFKSKSKERPTAAMMLKEEYKAYIEQVLVVEKGSGILKANYAKSQTMDEDMMAGMLTAIKSFAEDAFEKGEMELERIDYQLFTIHLQNFSNYYIAVIISGIYDDKFKDKLEDVLLDFAQYVVNKEDLDDNIIFAKKLKEFFTDERI</sequence>
<proteinExistence type="predicted"/>
<comment type="caution">
    <text evidence="1">The sequence shown here is derived from an EMBL/GenBank/DDBJ whole genome shotgun (WGS) entry which is preliminary data.</text>
</comment>
<reference evidence="1 2" key="1">
    <citation type="submission" date="2014-10" db="EMBL/GenBank/DDBJ databases">
        <title>Draft genome sequence of the proteorhodopsin-containing marine bacterium Dokdonia donghaensis.</title>
        <authorList>
            <person name="Gomez-Consarnau L."/>
            <person name="Gonzalez J.M."/>
            <person name="Riedel T."/>
            <person name="Jaenicke S."/>
            <person name="Wagner-Doebler I."/>
            <person name="Fuhrman J.A."/>
        </authorList>
    </citation>
    <scope>NUCLEOTIDE SEQUENCE [LARGE SCALE GENOMIC DNA]</scope>
    <source>
        <strain evidence="1 2">DSW-1</strain>
    </source>
</reference>
<dbReference type="KEGG" id="ddo:I597_0441"/>
<dbReference type="OrthoDB" id="5347798at2"/>
<dbReference type="Proteomes" id="UP000030140">
    <property type="component" value="Unassembled WGS sequence"/>
</dbReference>
<gene>
    <name evidence="1" type="ORF">NV36_07860</name>
</gene>
<name>A0A0A2GU50_9FLAO</name>
<dbReference type="RefSeq" id="WP_035325952.1">
    <property type="nucleotide sequence ID" value="NZ_CP015125.1"/>
</dbReference>
<organism evidence="1 2">
    <name type="scientific">Dokdonia donghaensis DSW-1</name>
    <dbReference type="NCBI Taxonomy" id="1300343"/>
    <lineage>
        <taxon>Bacteria</taxon>
        <taxon>Pseudomonadati</taxon>
        <taxon>Bacteroidota</taxon>
        <taxon>Flavobacteriia</taxon>
        <taxon>Flavobacteriales</taxon>
        <taxon>Flavobacteriaceae</taxon>
        <taxon>Dokdonia</taxon>
    </lineage>
</organism>
<keyword evidence="2" id="KW-1185">Reference proteome</keyword>
<dbReference type="AlphaFoldDB" id="A0A0A2GU50"/>
<accession>A0A0A2GU50</accession>
<evidence type="ECO:0000313" key="2">
    <source>
        <dbReference type="Proteomes" id="UP000030140"/>
    </source>
</evidence>
<evidence type="ECO:0000313" key="1">
    <source>
        <dbReference type="EMBL" id="KGO06767.1"/>
    </source>
</evidence>